<evidence type="ECO:0000256" key="1">
    <source>
        <dbReference type="ARBA" id="ARBA00004141"/>
    </source>
</evidence>
<gene>
    <name evidence="6" type="ORF">GCM10009751_29820</name>
</gene>
<evidence type="ECO:0000256" key="3">
    <source>
        <dbReference type="ARBA" id="ARBA00022989"/>
    </source>
</evidence>
<evidence type="ECO:0000256" key="2">
    <source>
        <dbReference type="ARBA" id="ARBA00022692"/>
    </source>
</evidence>
<accession>A0ABN2NIC2</accession>
<protein>
    <submittedName>
        <fullName evidence="6">Energy-coupling factor transporter transmembrane component T</fullName>
    </submittedName>
</protein>
<dbReference type="InterPro" id="IPR003339">
    <property type="entry name" value="ABC/ECF_trnsptr_transmembrane"/>
</dbReference>
<feature type="transmembrane region" description="Helical" evidence="5">
    <location>
        <begin position="252"/>
        <end position="269"/>
    </location>
</feature>
<feature type="transmembrane region" description="Helical" evidence="5">
    <location>
        <begin position="107"/>
        <end position="132"/>
    </location>
</feature>
<dbReference type="EMBL" id="BAAANL010000006">
    <property type="protein sequence ID" value="GAA1869138.1"/>
    <property type="molecule type" value="Genomic_DNA"/>
</dbReference>
<dbReference type="Pfam" id="PF02361">
    <property type="entry name" value="CbiQ"/>
    <property type="match status" value="1"/>
</dbReference>
<organism evidence="6 7">
    <name type="scientific">Myceligenerans crystallogenes</name>
    <dbReference type="NCBI Taxonomy" id="316335"/>
    <lineage>
        <taxon>Bacteria</taxon>
        <taxon>Bacillati</taxon>
        <taxon>Actinomycetota</taxon>
        <taxon>Actinomycetes</taxon>
        <taxon>Micrococcales</taxon>
        <taxon>Promicromonosporaceae</taxon>
        <taxon>Myceligenerans</taxon>
    </lineage>
</organism>
<proteinExistence type="predicted"/>
<evidence type="ECO:0000256" key="5">
    <source>
        <dbReference type="SAM" id="Phobius"/>
    </source>
</evidence>
<evidence type="ECO:0000313" key="6">
    <source>
        <dbReference type="EMBL" id="GAA1869138.1"/>
    </source>
</evidence>
<keyword evidence="2 5" id="KW-0812">Transmembrane</keyword>
<dbReference type="RefSeq" id="WP_344104335.1">
    <property type="nucleotide sequence ID" value="NZ_BAAANL010000006.1"/>
</dbReference>
<reference evidence="6 7" key="1">
    <citation type="journal article" date="2019" name="Int. J. Syst. Evol. Microbiol.">
        <title>The Global Catalogue of Microorganisms (GCM) 10K type strain sequencing project: providing services to taxonomists for standard genome sequencing and annotation.</title>
        <authorList>
            <consortium name="The Broad Institute Genomics Platform"/>
            <consortium name="The Broad Institute Genome Sequencing Center for Infectious Disease"/>
            <person name="Wu L."/>
            <person name="Ma J."/>
        </authorList>
    </citation>
    <scope>NUCLEOTIDE SEQUENCE [LARGE SCALE GENOMIC DNA]</scope>
    <source>
        <strain evidence="6 7">JCM 14326</strain>
    </source>
</reference>
<dbReference type="CDD" id="cd16914">
    <property type="entry name" value="EcfT"/>
    <property type="match status" value="1"/>
</dbReference>
<evidence type="ECO:0000256" key="4">
    <source>
        <dbReference type="ARBA" id="ARBA00023136"/>
    </source>
</evidence>
<dbReference type="Proteomes" id="UP001501094">
    <property type="component" value="Unassembled WGS sequence"/>
</dbReference>
<keyword evidence="7" id="KW-1185">Reference proteome</keyword>
<keyword evidence="4 5" id="KW-0472">Membrane</keyword>
<comment type="subcellular location">
    <subcellularLocation>
        <location evidence="1">Membrane</location>
        <topology evidence="1">Multi-pass membrane protein</topology>
    </subcellularLocation>
</comment>
<feature type="transmembrane region" description="Helical" evidence="5">
    <location>
        <begin position="40"/>
        <end position="71"/>
    </location>
</feature>
<name>A0ABN2NIC2_9MICO</name>
<evidence type="ECO:0000313" key="7">
    <source>
        <dbReference type="Proteomes" id="UP001501094"/>
    </source>
</evidence>
<keyword evidence="3 5" id="KW-1133">Transmembrane helix</keyword>
<comment type="caution">
    <text evidence="6">The sequence shown here is derived from an EMBL/GenBank/DDBJ whole genome shotgun (WGS) entry which is preliminary data.</text>
</comment>
<feature type="transmembrane region" description="Helical" evidence="5">
    <location>
        <begin position="78"/>
        <end position="101"/>
    </location>
</feature>
<sequence length="275" mass="29498">MSARTGLDRSAVEWATLELMRVAYATRGGFLAVRDPRAVVWWYVIGAVVPWFTYDAGVLALLFGAALWAALAARIGPLLLGLFVLGILGDLVYLLVLLLVLREDPAAIGALVVPMLKLGTVSLVSMAAFASLDPEKISDALLAMRAPEIIGFAVSYGYRMIPVLVDEFRVIVDGHLLRGAPPRGPGFLGLRALVRVARILVRSFYPLILNTAKRTRTTVEALETRGFTATGAASGAGRALRLAHLRFTPSDGVLLAGTLVVVTFAYWAGPMLGLR</sequence>